<protein>
    <submittedName>
        <fullName evidence="2">Uncharacterized protein</fullName>
    </submittedName>
</protein>
<feature type="compositionally biased region" description="Basic and acidic residues" evidence="1">
    <location>
        <begin position="28"/>
        <end position="39"/>
    </location>
</feature>
<organism evidence="2 3">
    <name type="scientific">Eragrostis curvula</name>
    <name type="common">weeping love grass</name>
    <dbReference type="NCBI Taxonomy" id="38414"/>
    <lineage>
        <taxon>Eukaryota</taxon>
        <taxon>Viridiplantae</taxon>
        <taxon>Streptophyta</taxon>
        <taxon>Embryophyta</taxon>
        <taxon>Tracheophyta</taxon>
        <taxon>Spermatophyta</taxon>
        <taxon>Magnoliopsida</taxon>
        <taxon>Liliopsida</taxon>
        <taxon>Poales</taxon>
        <taxon>Poaceae</taxon>
        <taxon>PACMAD clade</taxon>
        <taxon>Chloridoideae</taxon>
        <taxon>Eragrostideae</taxon>
        <taxon>Eragrostidinae</taxon>
        <taxon>Eragrostis</taxon>
    </lineage>
</organism>
<accession>A0A5J9VFP2</accession>
<dbReference type="AlphaFoldDB" id="A0A5J9VFP2"/>
<dbReference type="Proteomes" id="UP000324897">
    <property type="component" value="Unassembled WGS sequence"/>
</dbReference>
<sequence length="248" mass="26053">MRMSIMAKKDDRRSMGNEAKGKTTFQETRAESELRRDGGTGDEPAGPFLSLCLGTTMSAIGGTTSRKRGEVACATAARANAGDTGAVSLALALGLRSYDDAAEAGSKRQRTSDSGNDSSSTETARRHEASGGKYSPPARPAGRVSFRARCSAATEYVSMTRRATVDDDAPLLAVPVAMRPPLQQSYYASGTSSVAVSGVPPATSFSRNPMADVMEKAVSDPKFRALVMAAVVSYVDEQFGAKNKSATF</sequence>
<comment type="caution">
    <text evidence="2">The sequence shown here is derived from an EMBL/GenBank/DDBJ whole genome shotgun (WGS) entry which is preliminary data.</text>
</comment>
<feature type="region of interest" description="Disordered" evidence="1">
    <location>
        <begin position="1"/>
        <end position="47"/>
    </location>
</feature>
<evidence type="ECO:0000313" key="2">
    <source>
        <dbReference type="EMBL" id="TVU34257.1"/>
    </source>
</evidence>
<dbReference type="Gramene" id="TVU34257">
    <property type="protein sequence ID" value="TVU34257"/>
    <property type="gene ID" value="EJB05_16088"/>
</dbReference>
<keyword evidence="3" id="KW-1185">Reference proteome</keyword>
<feature type="compositionally biased region" description="Basic and acidic residues" evidence="1">
    <location>
        <begin position="7"/>
        <end position="21"/>
    </location>
</feature>
<gene>
    <name evidence="2" type="ORF">EJB05_16088</name>
</gene>
<evidence type="ECO:0000313" key="3">
    <source>
        <dbReference type="Proteomes" id="UP000324897"/>
    </source>
</evidence>
<evidence type="ECO:0000256" key="1">
    <source>
        <dbReference type="SAM" id="MobiDB-lite"/>
    </source>
</evidence>
<feature type="compositionally biased region" description="Polar residues" evidence="1">
    <location>
        <begin position="112"/>
        <end position="122"/>
    </location>
</feature>
<reference evidence="2 3" key="1">
    <citation type="journal article" date="2019" name="Sci. Rep.">
        <title>A high-quality genome of Eragrostis curvula grass provides insights into Poaceae evolution and supports new strategies to enhance forage quality.</title>
        <authorList>
            <person name="Carballo J."/>
            <person name="Santos B.A.C.M."/>
            <person name="Zappacosta D."/>
            <person name="Garbus I."/>
            <person name="Selva J.P."/>
            <person name="Gallo C.A."/>
            <person name="Diaz A."/>
            <person name="Albertini E."/>
            <person name="Caccamo M."/>
            <person name="Echenique V."/>
        </authorList>
    </citation>
    <scope>NUCLEOTIDE SEQUENCE [LARGE SCALE GENOMIC DNA]</scope>
    <source>
        <strain evidence="3">cv. Victoria</strain>
        <tissue evidence="2">Leaf</tissue>
    </source>
</reference>
<proteinExistence type="predicted"/>
<feature type="non-terminal residue" evidence="2">
    <location>
        <position position="1"/>
    </location>
</feature>
<name>A0A5J9VFP2_9POAL</name>
<feature type="region of interest" description="Disordered" evidence="1">
    <location>
        <begin position="103"/>
        <end position="141"/>
    </location>
</feature>
<dbReference type="EMBL" id="RWGY01000009">
    <property type="protein sequence ID" value="TVU34257.1"/>
    <property type="molecule type" value="Genomic_DNA"/>
</dbReference>